<dbReference type="RefSeq" id="WP_112746345.1">
    <property type="nucleotide sequence ID" value="NZ_QMFY01000003.1"/>
</dbReference>
<name>A0A364Y5U9_9BACT</name>
<protein>
    <recommendedName>
        <fullName evidence="3">Outer membrane protein beta-barrel domain-containing protein</fullName>
    </recommendedName>
</protein>
<evidence type="ECO:0000313" key="2">
    <source>
        <dbReference type="Proteomes" id="UP000251889"/>
    </source>
</evidence>
<sequence length="200" mass="22439">MKRLIVVLGMLCCITFNSVSQSLNRRWYMPDFLTAQYAGSIGFISGGAGYEIFRKKAGVELLVGVVPGFIDSAPLETINLKFTGSIINVKINEAVTLTPLTAGLFFCYTPGIEYSSDLPSWYPEGYYWWSEAVRVNIFIGGHVSAMTDRFGRSRKVQAYYEIGTNEIKLVSYIQNSDALTVWNILHAGIGVRYFFSDIHR</sequence>
<evidence type="ECO:0000313" key="1">
    <source>
        <dbReference type="EMBL" id="RAW01605.1"/>
    </source>
</evidence>
<evidence type="ECO:0008006" key="3">
    <source>
        <dbReference type="Google" id="ProtNLM"/>
    </source>
</evidence>
<comment type="caution">
    <text evidence="1">The sequence shown here is derived from an EMBL/GenBank/DDBJ whole genome shotgun (WGS) entry which is preliminary data.</text>
</comment>
<accession>A0A364Y5U9</accession>
<organism evidence="1 2">
    <name type="scientific">Pseudochryseolinea flava</name>
    <dbReference type="NCBI Taxonomy" id="2059302"/>
    <lineage>
        <taxon>Bacteria</taxon>
        <taxon>Pseudomonadati</taxon>
        <taxon>Bacteroidota</taxon>
        <taxon>Cytophagia</taxon>
        <taxon>Cytophagales</taxon>
        <taxon>Fulvivirgaceae</taxon>
        <taxon>Pseudochryseolinea</taxon>
    </lineage>
</organism>
<proteinExistence type="predicted"/>
<dbReference type="Proteomes" id="UP000251889">
    <property type="component" value="Unassembled WGS sequence"/>
</dbReference>
<dbReference type="AlphaFoldDB" id="A0A364Y5U9"/>
<gene>
    <name evidence="1" type="ORF">DQQ10_08070</name>
</gene>
<reference evidence="1 2" key="1">
    <citation type="submission" date="2018-06" db="EMBL/GenBank/DDBJ databases">
        <title>Chryseolinea flavus sp. nov., a member of the phylum Bacteroidetes isolated from soil.</title>
        <authorList>
            <person name="Li Y."/>
            <person name="Wang J."/>
        </authorList>
    </citation>
    <scope>NUCLEOTIDE SEQUENCE [LARGE SCALE GENOMIC DNA]</scope>
    <source>
        <strain evidence="1 2">SDU1-6</strain>
    </source>
</reference>
<dbReference type="OrthoDB" id="5381546at2"/>
<keyword evidence="2" id="KW-1185">Reference proteome</keyword>
<dbReference type="EMBL" id="QMFY01000003">
    <property type="protein sequence ID" value="RAW01605.1"/>
    <property type="molecule type" value="Genomic_DNA"/>
</dbReference>